<keyword evidence="1" id="KW-0472">Membrane</keyword>
<dbReference type="RefSeq" id="WP_079590588.1">
    <property type="nucleotide sequence ID" value="NZ_FUYN01000009.1"/>
</dbReference>
<evidence type="ECO:0000256" key="1">
    <source>
        <dbReference type="SAM" id="Phobius"/>
    </source>
</evidence>
<sequence>MMRGYNWFNDGFCSFGFGSNFSVWYYLILIGLVIAVIGIISMRRRKHESDGSLDALKRMFVNGDLSEEEYLKRKSVIERK</sequence>
<dbReference type="OrthoDB" id="5461404at2"/>
<reference evidence="3" key="1">
    <citation type="submission" date="2017-02" db="EMBL/GenBank/DDBJ databases">
        <authorList>
            <person name="Varghese N."/>
            <person name="Submissions S."/>
        </authorList>
    </citation>
    <scope>NUCLEOTIDE SEQUENCE [LARGE SCALE GENOMIC DNA]</scope>
    <source>
        <strain evidence="3">ATCC 35199</strain>
    </source>
</reference>
<evidence type="ECO:0000313" key="2">
    <source>
        <dbReference type="EMBL" id="SKB70504.1"/>
    </source>
</evidence>
<name>A0A1T5DFL6_9FIRM</name>
<dbReference type="Proteomes" id="UP000243406">
    <property type="component" value="Unassembled WGS sequence"/>
</dbReference>
<keyword evidence="1" id="KW-1133">Transmembrane helix</keyword>
<dbReference type="AlphaFoldDB" id="A0A1T5DFL6"/>
<gene>
    <name evidence="2" type="ORF">SAMN02745120_2767</name>
</gene>
<protein>
    <submittedName>
        <fullName evidence="2">Putative membrane protein</fullName>
    </submittedName>
</protein>
<keyword evidence="1" id="KW-0812">Transmembrane</keyword>
<dbReference type="EMBL" id="FUYN01000009">
    <property type="protein sequence ID" value="SKB70504.1"/>
    <property type="molecule type" value="Genomic_DNA"/>
</dbReference>
<proteinExistence type="predicted"/>
<keyword evidence="3" id="KW-1185">Reference proteome</keyword>
<organism evidence="2 3">
    <name type="scientific">Acetoanaerobium noterae</name>
    <dbReference type="NCBI Taxonomy" id="745369"/>
    <lineage>
        <taxon>Bacteria</taxon>
        <taxon>Bacillati</taxon>
        <taxon>Bacillota</taxon>
        <taxon>Clostridia</taxon>
        <taxon>Peptostreptococcales</taxon>
        <taxon>Filifactoraceae</taxon>
        <taxon>Acetoanaerobium</taxon>
    </lineage>
</organism>
<feature type="transmembrane region" description="Helical" evidence="1">
    <location>
        <begin position="23"/>
        <end position="42"/>
    </location>
</feature>
<evidence type="ECO:0000313" key="3">
    <source>
        <dbReference type="Proteomes" id="UP000243406"/>
    </source>
</evidence>
<accession>A0A1T5DFL6</accession>